<evidence type="ECO:0000259" key="8">
    <source>
        <dbReference type="Pfam" id="PF02656"/>
    </source>
</evidence>
<dbReference type="EMBL" id="JAPDMQ010000113">
    <property type="protein sequence ID" value="KAK0534595.1"/>
    <property type="molecule type" value="Genomic_DNA"/>
</dbReference>
<evidence type="ECO:0000256" key="5">
    <source>
        <dbReference type="ARBA" id="ARBA00023136"/>
    </source>
</evidence>
<dbReference type="GO" id="GO:0005886">
    <property type="term" value="C:plasma membrane"/>
    <property type="evidence" value="ECO:0007669"/>
    <property type="project" value="UniProtKB-SubCell"/>
</dbReference>
<sequence length="333" mass="35110">MADASAQAAVARPRRSDEPTTASKPSPTLPADERDASSSVGGRSSSCSRRHPNGNGDNSNSGQGHRRSALFHLPPFFKATLCTFEGTRDFCARERTFFVWLRLSTTLMVLGGALVLRLQLTGKSNNKTASMVMLNIPQRRALRRILKLRAAMIAAANPTSSASSSLNPTTHSLADISLPIPDSHFPLSPNLGAPSIIYGALFFLLSLLALSVGLYDFMRCSRCLEQFDHYGAIQASEGYGAGPGPAAAATVANGPSSPSRPQRTEASAAVAAPAPPRPPAVDSAATEAYDAAQAIEAHSGRVVHVTTVLIAACILFVAVLLVADDFLEKSWNA</sequence>
<evidence type="ECO:0000256" key="1">
    <source>
        <dbReference type="ARBA" id="ARBA00004651"/>
    </source>
</evidence>
<keyword evidence="3 7" id="KW-0812">Transmembrane</keyword>
<feature type="compositionally biased region" description="Low complexity" evidence="6">
    <location>
        <begin position="37"/>
        <end position="63"/>
    </location>
</feature>
<evidence type="ECO:0000256" key="2">
    <source>
        <dbReference type="ARBA" id="ARBA00022475"/>
    </source>
</evidence>
<evidence type="ECO:0000256" key="3">
    <source>
        <dbReference type="ARBA" id="ARBA00022692"/>
    </source>
</evidence>
<dbReference type="AlphaFoldDB" id="A0AAN6JL71"/>
<accession>A0AAN6JL71</accession>
<dbReference type="PANTHER" id="PTHR34187:SF2">
    <property type="entry name" value="DUF202 DOMAIN-CONTAINING PROTEIN"/>
    <property type="match status" value="1"/>
</dbReference>
<name>A0AAN6JL71_9BASI</name>
<gene>
    <name evidence="9" type="ORF">OC842_002588</name>
</gene>
<dbReference type="Proteomes" id="UP001176521">
    <property type="component" value="Unassembled WGS sequence"/>
</dbReference>
<keyword evidence="5 7" id="KW-0472">Membrane</keyword>
<feature type="transmembrane region" description="Helical" evidence="7">
    <location>
        <begin position="196"/>
        <end position="217"/>
    </location>
</feature>
<comment type="caution">
    <text evidence="9">The sequence shown here is derived from an EMBL/GenBank/DDBJ whole genome shotgun (WGS) entry which is preliminary data.</text>
</comment>
<dbReference type="InterPro" id="IPR052053">
    <property type="entry name" value="IM_YidH-like"/>
</dbReference>
<dbReference type="Pfam" id="PF02656">
    <property type="entry name" value="DUF202"/>
    <property type="match status" value="1"/>
</dbReference>
<keyword evidence="4 7" id="KW-1133">Transmembrane helix</keyword>
<protein>
    <recommendedName>
        <fullName evidence="8">DUF202 domain-containing protein</fullName>
    </recommendedName>
</protein>
<feature type="transmembrane region" description="Helical" evidence="7">
    <location>
        <begin position="97"/>
        <end position="116"/>
    </location>
</feature>
<evidence type="ECO:0000256" key="7">
    <source>
        <dbReference type="SAM" id="Phobius"/>
    </source>
</evidence>
<feature type="transmembrane region" description="Helical" evidence="7">
    <location>
        <begin position="302"/>
        <end position="323"/>
    </location>
</feature>
<evidence type="ECO:0000313" key="10">
    <source>
        <dbReference type="Proteomes" id="UP001176521"/>
    </source>
</evidence>
<keyword evidence="10" id="KW-1185">Reference proteome</keyword>
<evidence type="ECO:0000313" key="9">
    <source>
        <dbReference type="EMBL" id="KAK0534595.1"/>
    </source>
</evidence>
<feature type="region of interest" description="Disordered" evidence="6">
    <location>
        <begin position="244"/>
        <end position="282"/>
    </location>
</feature>
<feature type="domain" description="DUF202" evidence="8">
    <location>
        <begin position="88"/>
        <end position="221"/>
    </location>
</feature>
<dbReference type="InterPro" id="IPR003807">
    <property type="entry name" value="DUF202"/>
</dbReference>
<reference evidence="9" key="1">
    <citation type="journal article" date="2023" name="PhytoFront">
        <title>Draft Genome Resources of Seven Strains of Tilletia horrida, Causal Agent of Kernel Smut of Rice.</title>
        <authorList>
            <person name="Khanal S."/>
            <person name="Antony Babu S."/>
            <person name="Zhou X.G."/>
        </authorList>
    </citation>
    <scope>NUCLEOTIDE SEQUENCE</scope>
    <source>
        <strain evidence="9">TX3</strain>
    </source>
</reference>
<comment type="subcellular location">
    <subcellularLocation>
        <location evidence="1">Cell membrane</location>
        <topology evidence="1">Multi-pass membrane protein</topology>
    </subcellularLocation>
</comment>
<evidence type="ECO:0000256" key="4">
    <source>
        <dbReference type="ARBA" id="ARBA00022989"/>
    </source>
</evidence>
<evidence type="ECO:0000256" key="6">
    <source>
        <dbReference type="SAM" id="MobiDB-lite"/>
    </source>
</evidence>
<organism evidence="9 10">
    <name type="scientific">Tilletia horrida</name>
    <dbReference type="NCBI Taxonomy" id="155126"/>
    <lineage>
        <taxon>Eukaryota</taxon>
        <taxon>Fungi</taxon>
        <taxon>Dikarya</taxon>
        <taxon>Basidiomycota</taxon>
        <taxon>Ustilaginomycotina</taxon>
        <taxon>Exobasidiomycetes</taxon>
        <taxon>Tilletiales</taxon>
        <taxon>Tilletiaceae</taxon>
        <taxon>Tilletia</taxon>
    </lineage>
</organism>
<feature type="compositionally biased region" description="Low complexity" evidence="6">
    <location>
        <begin position="244"/>
        <end position="257"/>
    </location>
</feature>
<keyword evidence="2" id="KW-1003">Cell membrane</keyword>
<feature type="region of interest" description="Disordered" evidence="6">
    <location>
        <begin position="1"/>
        <end position="67"/>
    </location>
</feature>
<proteinExistence type="predicted"/>
<dbReference type="PANTHER" id="PTHR34187">
    <property type="entry name" value="FGR18P"/>
    <property type="match status" value="1"/>
</dbReference>